<dbReference type="RefSeq" id="WP_407032685.1">
    <property type="nucleotide sequence ID" value="NZ_JAQGEF010000028.1"/>
</dbReference>
<comment type="caution">
    <text evidence="1">The sequence shown here is derived from an EMBL/GenBank/DDBJ whole genome shotgun (WGS) entry which is preliminary data.</text>
</comment>
<name>A0ABT4UNC8_9BACT</name>
<gene>
    <name evidence="1" type="ORF">O3P16_16180</name>
</gene>
<accession>A0ABT4UNC8</accession>
<dbReference type="Pfam" id="PF19463">
    <property type="entry name" value="DUF6000"/>
    <property type="match status" value="1"/>
</dbReference>
<dbReference type="Proteomes" id="UP001210231">
    <property type="component" value="Unassembled WGS sequence"/>
</dbReference>
<evidence type="ECO:0000313" key="2">
    <source>
        <dbReference type="Proteomes" id="UP001210231"/>
    </source>
</evidence>
<organism evidence="1 2">
    <name type="scientific">Polluticaenibacter yanchengensis</name>
    <dbReference type="NCBI Taxonomy" id="3014562"/>
    <lineage>
        <taxon>Bacteria</taxon>
        <taxon>Pseudomonadati</taxon>
        <taxon>Bacteroidota</taxon>
        <taxon>Chitinophagia</taxon>
        <taxon>Chitinophagales</taxon>
        <taxon>Chitinophagaceae</taxon>
        <taxon>Polluticaenibacter</taxon>
    </lineage>
</organism>
<evidence type="ECO:0000313" key="1">
    <source>
        <dbReference type="EMBL" id="MDA3616356.1"/>
    </source>
</evidence>
<proteinExistence type="predicted"/>
<reference evidence="1 2" key="1">
    <citation type="submission" date="2022-12" db="EMBL/GenBank/DDBJ databases">
        <title>Chitinophagaceae gen. sp. nov., a new member of the family Chitinophagaceae, isolated from soil in a chemical factory.</title>
        <authorList>
            <person name="Ke Z."/>
        </authorList>
    </citation>
    <scope>NUCLEOTIDE SEQUENCE [LARGE SCALE GENOMIC DNA]</scope>
    <source>
        <strain evidence="1 2">LY-5</strain>
    </source>
</reference>
<protein>
    <submittedName>
        <fullName evidence="1">DUF6000 family protein</fullName>
    </submittedName>
</protein>
<keyword evidence="2" id="KW-1185">Reference proteome</keyword>
<sequence length="212" mass="24870">MEDINEQIRLHTAGATIRHESFDDLPSYENAEELSQEFIDTWVVPFYMDINNPSAYWKEQFIQISNNITKDIVLKLLGDFNWRTRQTGAFFAAIKGFKDLTEIIGIHLLKSEVCYAGVAYTRTLASFNTENAVEYLDRYLSHYLLQPDLWFDQHEALEALTYLDKINNTKIALKHNDNWTKFLENKPHWNKNITTDIIEVQLSFIEEIKLKS</sequence>
<dbReference type="EMBL" id="JAQGEF010000028">
    <property type="protein sequence ID" value="MDA3616356.1"/>
    <property type="molecule type" value="Genomic_DNA"/>
</dbReference>
<dbReference type="InterPro" id="IPR046042">
    <property type="entry name" value="DUF6000"/>
</dbReference>